<keyword evidence="2" id="KW-1133">Transmembrane helix</keyword>
<keyword evidence="2" id="KW-0812">Transmembrane</keyword>
<dbReference type="Proteomes" id="UP001601197">
    <property type="component" value="Unassembled WGS sequence"/>
</dbReference>
<evidence type="ECO:0000256" key="1">
    <source>
        <dbReference type="SAM" id="MobiDB-lite"/>
    </source>
</evidence>
<keyword evidence="4" id="KW-1185">Reference proteome</keyword>
<dbReference type="EMBL" id="JBIAFJ010000017">
    <property type="protein sequence ID" value="MFE9171712.1"/>
    <property type="molecule type" value="Genomic_DNA"/>
</dbReference>
<reference evidence="3 4" key="1">
    <citation type="submission" date="2024-10" db="EMBL/GenBank/DDBJ databases">
        <title>The Natural Products Discovery Center: Release of the First 8490 Sequenced Strains for Exploring Actinobacteria Biosynthetic Diversity.</title>
        <authorList>
            <person name="Kalkreuter E."/>
            <person name="Kautsar S.A."/>
            <person name="Yang D."/>
            <person name="Bader C.D."/>
            <person name="Teijaro C.N."/>
            <person name="Fluegel L."/>
            <person name="Davis C.M."/>
            <person name="Simpson J.R."/>
            <person name="Lauterbach L."/>
            <person name="Steele A.D."/>
            <person name="Gui C."/>
            <person name="Meng S."/>
            <person name="Li G."/>
            <person name="Viehrig K."/>
            <person name="Ye F."/>
            <person name="Su P."/>
            <person name="Kiefer A.F."/>
            <person name="Nichols A."/>
            <person name="Cepeda A.J."/>
            <person name="Yan W."/>
            <person name="Fan B."/>
            <person name="Jiang Y."/>
            <person name="Adhikari A."/>
            <person name="Zheng C.-J."/>
            <person name="Schuster L."/>
            <person name="Cowan T.M."/>
            <person name="Smanski M.J."/>
            <person name="Chevrette M.G."/>
            <person name="De Carvalho L.P.S."/>
            <person name="Shen B."/>
        </authorList>
    </citation>
    <scope>NUCLEOTIDE SEQUENCE [LARGE SCALE GENOMIC DNA]</scope>
    <source>
        <strain evidence="3 4">NPDC007147</strain>
    </source>
</reference>
<feature type="compositionally biased region" description="Low complexity" evidence="1">
    <location>
        <begin position="10"/>
        <end position="25"/>
    </location>
</feature>
<sequence>MTLIVPDPSPQARARAAQNRAQYPRASDGGALPALVPDAVELLKTRIMVDNTARYADRQLIVLTGVGAIPLALLIGSELSAGTTAVVITGTVWAVVMALLFLGLAVDRHCRTKCAALLQAAGFTPVTDQNRRLRYVPAGGQVPCHGNPFAGRT</sequence>
<evidence type="ECO:0000313" key="3">
    <source>
        <dbReference type="EMBL" id="MFE9171712.1"/>
    </source>
</evidence>
<dbReference type="RefSeq" id="WP_388348790.1">
    <property type="nucleotide sequence ID" value="NZ_JBIAFJ010000017.1"/>
</dbReference>
<feature type="region of interest" description="Disordered" evidence="1">
    <location>
        <begin position="1"/>
        <end position="25"/>
    </location>
</feature>
<feature type="transmembrane region" description="Helical" evidence="2">
    <location>
        <begin position="60"/>
        <end position="79"/>
    </location>
</feature>
<protein>
    <submittedName>
        <fullName evidence="3">Uncharacterized protein</fullName>
    </submittedName>
</protein>
<accession>A0ABW6KUZ3</accession>
<comment type="caution">
    <text evidence="3">The sequence shown here is derived from an EMBL/GenBank/DDBJ whole genome shotgun (WGS) entry which is preliminary data.</text>
</comment>
<organism evidence="3 4">
    <name type="scientific">Streptomyces kebangsaanensis</name>
    <dbReference type="NCBI Taxonomy" id="864058"/>
    <lineage>
        <taxon>Bacteria</taxon>
        <taxon>Bacillati</taxon>
        <taxon>Actinomycetota</taxon>
        <taxon>Actinomycetes</taxon>
        <taxon>Kitasatosporales</taxon>
        <taxon>Streptomycetaceae</taxon>
        <taxon>Streptomyces</taxon>
    </lineage>
</organism>
<gene>
    <name evidence="3" type="ORF">ACFYNZ_19760</name>
</gene>
<proteinExistence type="predicted"/>
<evidence type="ECO:0000256" key="2">
    <source>
        <dbReference type="SAM" id="Phobius"/>
    </source>
</evidence>
<name>A0ABW6KUZ3_9ACTN</name>
<feature type="transmembrane region" description="Helical" evidence="2">
    <location>
        <begin position="85"/>
        <end position="106"/>
    </location>
</feature>
<evidence type="ECO:0000313" key="4">
    <source>
        <dbReference type="Proteomes" id="UP001601197"/>
    </source>
</evidence>
<keyword evidence="2" id="KW-0472">Membrane</keyword>